<accession>A0A1F4V3R1</accession>
<evidence type="ECO:0000313" key="2">
    <source>
        <dbReference type="EMBL" id="OGC51789.1"/>
    </source>
</evidence>
<feature type="transmembrane region" description="Helical" evidence="1">
    <location>
        <begin position="12"/>
        <end position="35"/>
    </location>
</feature>
<gene>
    <name evidence="2" type="ORF">A2W32_00040</name>
</gene>
<reference evidence="2 3" key="1">
    <citation type="journal article" date="2016" name="Nat. Commun.">
        <title>Thousands of microbial genomes shed light on interconnected biogeochemical processes in an aquifer system.</title>
        <authorList>
            <person name="Anantharaman K."/>
            <person name="Brown C.T."/>
            <person name="Hug L.A."/>
            <person name="Sharon I."/>
            <person name="Castelle C.J."/>
            <person name="Probst A.J."/>
            <person name="Thomas B.C."/>
            <person name="Singh A."/>
            <person name="Wilkins M.J."/>
            <person name="Karaoz U."/>
            <person name="Brodie E.L."/>
            <person name="Williams K.H."/>
            <person name="Hubbard S.S."/>
            <person name="Banfield J.F."/>
        </authorList>
    </citation>
    <scope>NUCLEOTIDE SEQUENCE [LARGE SCALE GENOMIC DNA]</scope>
</reference>
<proteinExistence type="predicted"/>
<dbReference type="EMBL" id="MEUT01000012">
    <property type="protein sequence ID" value="OGC51789.1"/>
    <property type="molecule type" value="Genomic_DNA"/>
</dbReference>
<name>A0A1F4V3R1_UNCKA</name>
<keyword evidence="1" id="KW-1133">Transmembrane helix</keyword>
<dbReference type="Proteomes" id="UP000177371">
    <property type="component" value="Unassembled WGS sequence"/>
</dbReference>
<dbReference type="AlphaFoldDB" id="A0A1F4V3R1"/>
<organism evidence="2 3">
    <name type="scientific">candidate division WWE3 bacterium RBG_16_37_10</name>
    <dbReference type="NCBI Taxonomy" id="1802610"/>
    <lineage>
        <taxon>Bacteria</taxon>
        <taxon>Katanobacteria</taxon>
    </lineage>
</organism>
<keyword evidence="1" id="KW-0812">Transmembrane</keyword>
<comment type="caution">
    <text evidence="2">The sequence shown here is derived from an EMBL/GenBank/DDBJ whole genome shotgun (WGS) entry which is preliminary data.</text>
</comment>
<evidence type="ECO:0000256" key="1">
    <source>
        <dbReference type="SAM" id="Phobius"/>
    </source>
</evidence>
<dbReference type="STRING" id="1802610.A2W32_00040"/>
<feature type="transmembrane region" description="Helical" evidence="1">
    <location>
        <begin position="55"/>
        <end position="80"/>
    </location>
</feature>
<feature type="transmembrane region" description="Helical" evidence="1">
    <location>
        <begin position="101"/>
        <end position="128"/>
    </location>
</feature>
<feature type="non-terminal residue" evidence="2">
    <location>
        <position position="364"/>
    </location>
</feature>
<evidence type="ECO:0000313" key="3">
    <source>
        <dbReference type="Proteomes" id="UP000177371"/>
    </source>
</evidence>
<feature type="transmembrane region" description="Helical" evidence="1">
    <location>
        <begin position="173"/>
        <end position="196"/>
    </location>
</feature>
<protein>
    <submittedName>
        <fullName evidence="2">Uncharacterized protein</fullName>
    </submittedName>
</protein>
<keyword evidence="1" id="KW-0472">Membrane</keyword>
<sequence length="364" mass="39911">MKENEKKNIGTVGGYVFFILIGVLGSLAMIILLYWSLQLNTTLANFINNTKSEPIYLWTYIILTVVAILLFGLNISLLVYRIKKYGFPNLRSQTSTGLGSLFGVAASACPVCGSLILSAIGITAGLAAFPLQGLELKAASVVFLALPVHLTFRDLKRTNCGDSSCPPPKDISFGSKAIFINIAALLTIIVLGKYGWEMIKTDPLIAGIYTRSETTFTSNNKTSKQTTSQSETPLYDEVVKQVLSESGFQSKIVLGNAVLKLVQNGVIDRKKFENLYESRGGLPEELRLVFDEPKDQPILLTRENANYYINLLWPIGLSNYMSTNKNSPVNGTSLFNFASTGGWNLGKEQNGGAYFNKFEIVPLT</sequence>